<dbReference type="EMBL" id="BMSC01000007">
    <property type="protein sequence ID" value="GGU73176.1"/>
    <property type="molecule type" value="Genomic_DNA"/>
</dbReference>
<reference evidence="3" key="1">
    <citation type="journal article" date="2014" name="Int. J. Syst. Evol. Microbiol.">
        <title>Complete genome sequence of Corynebacterium casei LMG S-19264T (=DSM 44701T), isolated from a smear-ripened cheese.</title>
        <authorList>
            <consortium name="US DOE Joint Genome Institute (JGI-PGF)"/>
            <person name="Walter F."/>
            <person name="Albersmeier A."/>
            <person name="Kalinowski J."/>
            <person name="Ruckert C."/>
        </authorList>
    </citation>
    <scope>NUCLEOTIDE SEQUENCE</scope>
    <source>
        <strain evidence="3">JCM 4136</strain>
    </source>
</reference>
<dbReference type="EMBL" id="BLLO01000017">
    <property type="protein sequence ID" value="GFH77752.1"/>
    <property type="molecule type" value="Genomic_DNA"/>
</dbReference>
<feature type="region of interest" description="Disordered" evidence="1">
    <location>
        <begin position="1"/>
        <end position="40"/>
    </location>
</feature>
<evidence type="ECO:0000313" key="5">
    <source>
        <dbReference type="Proteomes" id="UP000660975"/>
    </source>
</evidence>
<sequence>MPIITRAMTRTGDHQARPVNARLPMGPPISSEPAAATSSSRVGCTVSRCGALARVVSGLGMGAILPHGPGNAGRAAAPVGATTPGFT</sequence>
<evidence type="ECO:0000313" key="4">
    <source>
        <dbReference type="Proteomes" id="UP000480804"/>
    </source>
</evidence>
<protein>
    <submittedName>
        <fullName evidence="3">Uncharacterized protein</fullName>
    </submittedName>
</protein>
<evidence type="ECO:0000313" key="3">
    <source>
        <dbReference type="EMBL" id="GGU73176.1"/>
    </source>
</evidence>
<organism evidence="3 5">
    <name type="scientific">Streptomyces gougerotii</name>
    <dbReference type="NCBI Taxonomy" id="53448"/>
    <lineage>
        <taxon>Bacteria</taxon>
        <taxon>Bacillati</taxon>
        <taxon>Actinomycetota</taxon>
        <taxon>Actinomycetes</taxon>
        <taxon>Kitasatosporales</taxon>
        <taxon>Streptomycetaceae</taxon>
        <taxon>Streptomyces</taxon>
        <taxon>Streptomyces diastaticus group</taxon>
    </lineage>
</organism>
<dbReference type="Proteomes" id="UP000480804">
    <property type="component" value="Unassembled WGS sequence"/>
</dbReference>
<keyword evidence="4" id="KW-1185">Reference proteome</keyword>
<reference evidence="3" key="3">
    <citation type="submission" date="2020-09" db="EMBL/GenBank/DDBJ databases">
        <authorList>
            <person name="Sun Q."/>
            <person name="Ohkuma M."/>
        </authorList>
    </citation>
    <scope>NUCLEOTIDE SEQUENCE</scope>
    <source>
        <strain evidence="3">JCM 4136</strain>
    </source>
</reference>
<name>A0A8H9HMK7_9ACTN</name>
<gene>
    <name evidence="3" type="ORF">GCM10010227_29480</name>
    <name evidence="2" type="ORF">Sgou_24220</name>
</gene>
<evidence type="ECO:0000256" key="1">
    <source>
        <dbReference type="SAM" id="MobiDB-lite"/>
    </source>
</evidence>
<reference evidence="2 4" key="2">
    <citation type="submission" date="2020-02" db="EMBL/GenBank/DDBJ databases">
        <title>Whole genome shotgun sequence of Streptomyces gougerotii NBRC 13043.</title>
        <authorList>
            <person name="Ichikawa N."/>
            <person name="Komaki H."/>
            <person name="Tamura T."/>
        </authorList>
    </citation>
    <scope>NUCLEOTIDE SEQUENCE [LARGE SCALE GENOMIC DNA]</scope>
    <source>
        <strain evidence="2 4">NBRC 13043</strain>
    </source>
</reference>
<evidence type="ECO:0000313" key="2">
    <source>
        <dbReference type="EMBL" id="GFH77752.1"/>
    </source>
</evidence>
<dbReference type="Proteomes" id="UP000660975">
    <property type="component" value="Unassembled WGS sequence"/>
</dbReference>
<dbReference type="AlphaFoldDB" id="A0A8H9HMK7"/>
<proteinExistence type="predicted"/>
<comment type="caution">
    <text evidence="3">The sequence shown here is derived from an EMBL/GenBank/DDBJ whole genome shotgun (WGS) entry which is preliminary data.</text>
</comment>
<accession>A0A8H9HMK7</accession>